<keyword evidence="1" id="KW-0325">Glycoprotein</keyword>
<gene>
    <name evidence="4" type="primary">LOC105002136</name>
</gene>
<dbReference type="GO" id="GO:0017154">
    <property type="term" value="F:semaphorin receptor activity"/>
    <property type="evidence" value="ECO:0007669"/>
    <property type="project" value="InterPro"/>
</dbReference>
<organism evidence="3 4">
    <name type="scientific">Bison bison bison</name>
    <name type="common">North American plains bison</name>
    <dbReference type="NCBI Taxonomy" id="43346"/>
    <lineage>
        <taxon>Eukaryota</taxon>
        <taxon>Metazoa</taxon>
        <taxon>Chordata</taxon>
        <taxon>Craniata</taxon>
        <taxon>Vertebrata</taxon>
        <taxon>Euteleostomi</taxon>
        <taxon>Mammalia</taxon>
        <taxon>Eutheria</taxon>
        <taxon>Laurasiatheria</taxon>
        <taxon>Artiodactyla</taxon>
        <taxon>Ruminantia</taxon>
        <taxon>Pecora</taxon>
        <taxon>Bovidae</taxon>
        <taxon>Bovinae</taxon>
        <taxon>Bison</taxon>
    </lineage>
</organism>
<dbReference type="PANTHER" id="PTHR22625">
    <property type="entry name" value="PLEXIN"/>
    <property type="match status" value="1"/>
</dbReference>
<evidence type="ECO:0000259" key="2">
    <source>
        <dbReference type="Pfam" id="PF01403"/>
    </source>
</evidence>
<evidence type="ECO:0000256" key="1">
    <source>
        <dbReference type="ARBA" id="ARBA00023180"/>
    </source>
</evidence>
<sequence length="103" mass="10827">MQINGNFCGLVLNQPLGGLHVIEGLPLLADSTDGMTSVAAYTYQQHSVVFIGTRGGSLKKVGTSLWASGQAEMQNKGWGQDCAGKPCVHLQHPRSLVPLPAVA</sequence>
<dbReference type="GeneID" id="105002136"/>
<accession>A0A6P3IRL6</accession>
<dbReference type="PANTHER" id="PTHR22625:SF32">
    <property type="entry name" value="PLEXIN-A3"/>
    <property type="match status" value="1"/>
</dbReference>
<proteinExistence type="predicted"/>
<dbReference type="Gene3D" id="2.130.10.10">
    <property type="entry name" value="YVTN repeat-like/Quinoprotein amine dehydrogenase"/>
    <property type="match status" value="1"/>
</dbReference>
<keyword evidence="3" id="KW-1185">Reference proteome</keyword>
<dbReference type="InterPro" id="IPR031148">
    <property type="entry name" value="Plexin"/>
</dbReference>
<dbReference type="Proteomes" id="UP000515208">
    <property type="component" value="Unplaced"/>
</dbReference>
<evidence type="ECO:0000313" key="3">
    <source>
        <dbReference type="Proteomes" id="UP000515208"/>
    </source>
</evidence>
<dbReference type="Pfam" id="PF01403">
    <property type="entry name" value="Sema"/>
    <property type="match status" value="1"/>
</dbReference>
<protein>
    <submittedName>
        <fullName evidence="4">Plexin-A3-like</fullName>
    </submittedName>
</protein>
<dbReference type="SUPFAM" id="SSF101912">
    <property type="entry name" value="Sema domain"/>
    <property type="match status" value="1"/>
</dbReference>
<dbReference type="RefSeq" id="XP_010856951.1">
    <property type="nucleotide sequence ID" value="XM_010858649.1"/>
</dbReference>
<dbReference type="InterPro" id="IPR036352">
    <property type="entry name" value="Semap_dom_sf"/>
</dbReference>
<dbReference type="GO" id="GO:0002116">
    <property type="term" value="C:semaphorin receptor complex"/>
    <property type="evidence" value="ECO:0007669"/>
    <property type="project" value="TreeGrafter"/>
</dbReference>
<dbReference type="InterPro" id="IPR001627">
    <property type="entry name" value="Semap_dom"/>
</dbReference>
<name>A0A6P3IRL6_BISBB</name>
<dbReference type="InterPro" id="IPR015943">
    <property type="entry name" value="WD40/YVTN_repeat-like_dom_sf"/>
</dbReference>
<evidence type="ECO:0000313" key="4">
    <source>
        <dbReference type="RefSeq" id="XP_010856951.1"/>
    </source>
</evidence>
<dbReference type="GO" id="GO:0005886">
    <property type="term" value="C:plasma membrane"/>
    <property type="evidence" value="ECO:0007669"/>
    <property type="project" value="TreeGrafter"/>
</dbReference>
<feature type="domain" description="Sema" evidence="2">
    <location>
        <begin position="2"/>
        <end position="61"/>
    </location>
</feature>
<reference evidence="4" key="1">
    <citation type="submission" date="2025-08" db="UniProtKB">
        <authorList>
            <consortium name="RefSeq"/>
        </authorList>
    </citation>
    <scope>IDENTIFICATION</scope>
    <source>
        <tissue evidence="4">Blood</tissue>
    </source>
</reference>
<dbReference type="KEGG" id="bbis:105002136"/>
<dbReference type="AlphaFoldDB" id="A0A6P3IRL6"/>
<dbReference type="GO" id="GO:0030334">
    <property type="term" value="P:regulation of cell migration"/>
    <property type="evidence" value="ECO:0007669"/>
    <property type="project" value="TreeGrafter"/>
</dbReference>